<feature type="compositionally biased region" description="Polar residues" evidence="1">
    <location>
        <begin position="98"/>
        <end position="113"/>
    </location>
</feature>
<evidence type="ECO:0000256" key="2">
    <source>
        <dbReference type="SAM" id="SignalP"/>
    </source>
</evidence>
<proteinExistence type="predicted"/>
<protein>
    <submittedName>
        <fullName evidence="3">Uncharacterized protein</fullName>
    </submittedName>
</protein>
<feature type="chain" id="PRO_5013916931" evidence="2">
    <location>
        <begin position="17"/>
        <end position="140"/>
    </location>
</feature>
<gene>
    <name evidence="3" type="ORF">TELCIR_06000</name>
</gene>
<organism evidence="3 4">
    <name type="scientific">Teladorsagia circumcincta</name>
    <name type="common">Brown stomach worm</name>
    <name type="synonym">Ostertagia circumcincta</name>
    <dbReference type="NCBI Taxonomy" id="45464"/>
    <lineage>
        <taxon>Eukaryota</taxon>
        <taxon>Metazoa</taxon>
        <taxon>Ecdysozoa</taxon>
        <taxon>Nematoda</taxon>
        <taxon>Chromadorea</taxon>
        <taxon>Rhabditida</taxon>
        <taxon>Rhabditina</taxon>
        <taxon>Rhabditomorpha</taxon>
        <taxon>Strongyloidea</taxon>
        <taxon>Trichostrongylidae</taxon>
        <taxon>Teladorsagia</taxon>
    </lineage>
</organism>
<evidence type="ECO:0000313" key="4">
    <source>
        <dbReference type="Proteomes" id="UP000230423"/>
    </source>
</evidence>
<dbReference type="Proteomes" id="UP000230423">
    <property type="component" value="Unassembled WGS sequence"/>
</dbReference>
<name>A0A2G9URH3_TELCI</name>
<keyword evidence="2" id="KW-0732">Signal</keyword>
<sequence>MFFGGLAVLALSLSLCDQIYHRRKSRKDQKKESEQSLAQGSSRERDEAQRRTRIRSPSWPRATSRSPTRHSTKDRSLTRKRPLSPSSASRGVDDSRITAGQSGKQSSAHQTPARQGRKGGSAELPNPVGSQAGTQHPHDG</sequence>
<feature type="region of interest" description="Disordered" evidence="1">
    <location>
        <begin position="22"/>
        <end position="140"/>
    </location>
</feature>
<evidence type="ECO:0000313" key="3">
    <source>
        <dbReference type="EMBL" id="PIO72080.1"/>
    </source>
</evidence>
<reference evidence="3 4" key="1">
    <citation type="submission" date="2015-09" db="EMBL/GenBank/DDBJ databases">
        <title>Draft genome of the parasitic nematode Teladorsagia circumcincta isolate WARC Sus (inbred).</title>
        <authorList>
            <person name="Mitreva M."/>
        </authorList>
    </citation>
    <scope>NUCLEOTIDE SEQUENCE [LARGE SCALE GENOMIC DNA]</scope>
    <source>
        <strain evidence="3 4">S</strain>
    </source>
</reference>
<evidence type="ECO:0000256" key="1">
    <source>
        <dbReference type="SAM" id="MobiDB-lite"/>
    </source>
</evidence>
<dbReference type="AlphaFoldDB" id="A0A2G9URH3"/>
<dbReference type="EMBL" id="KZ345774">
    <property type="protein sequence ID" value="PIO72080.1"/>
    <property type="molecule type" value="Genomic_DNA"/>
</dbReference>
<feature type="signal peptide" evidence="2">
    <location>
        <begin position="1"/>
        <end position="16"/>
    </location>
</feature>
<keyword evidence="4" id="KW-1185">Reference proteome</keyword>
<accession>A0A2G9URH3</accession>